<name>A0A6C0JQQ0_9ZZZZ</name>
<reference evidence="1" key="1">
    <citation type="journal article" date="2020" name="Nature">
        <title>Giant virus diversity and host interactions through global metagenomics.</title>
        <authorList>
            <person name="Schulz F."/>
            <person name="Roux S."/>
            <person name="Paez-Espino D."/>
            <person name="Jungbluth S."/>
            <person name="Walsh D.A."/>
            <person name="Denef V.J."/>
            <person name="McMahon K.D."/>
            <person name="Konstantinidis K.T."/>
            <person name="Eloe-Fadrosh E.A."/>
            <person name="Kyrpides N.C."/>
            <person name="Woyke T."/>
        </authorList>
    </citation>
    <scope>NUCLEOTIDE SEQUENCE</scope>
    <source>
        <strain evidence="1">GVMAG-S-1040241-154</strain>
    </source>
</reference>
<evidence type="ECO:0000313" key="1">
    <source>
        <dbReference type="EMBL" id="QHU07146.1"/>
    </source>
</evidence>
<organism evidence="1">
    <name type="scientific">viral metagenome</name>
    <dbReference type="NCBI Taxonomy" id="1070528"/>
    <lineage>
        <taxon>unclassified sequences</taxon>
        <taxon>metagenomes</taxon>
        <taxon>organismal metagenomes</taxon>
    </lineage>
</organism>
<proteinExistence type="predicted"/>
<accession>A0A6C0JQQ0</accession>
<protein>
    <submittedName>
        <fullName evidence="1">Uncharacterized protein</fullName>
    </submittedName>
</protein>
<dbReference type="AlphaFoldDB" id="A0A6C0JQQ0"/>
<sequence length="71" mass="8412">MDVFDFIPDGSTAENEIIKLNQCNCCQRHKVNKPKKLEPWIELSYNNTLKSKFTCLCDCRHKARWICRKHA</sequence>
<dbReference type="EMBL" id="MN740684">
    <property type="protein sequence ID" value="QHU07146.1"/>
    <property type="molecule type" value="Genomic_DNA"/>
</dbReference>